<protein>
    <submittedName>
        <fullName evidence="2">Uncharacterized protein</fullName>
    </submittedName>
</protein>
<name>A0A5M6IKX7_9PROT</name>
<comment type="caution">
    <text evidence="2">The sequence shown here is derived from an EMBL/GenBank/DDBJ whole genome shotgun (WGS) entry which is preliminary data.</text>
</comment>
<dbReference type="OrthoDB" id="7743649at2"/>
<gene>
    <name evidence="2" type="ORF">F1189_26670</name>
</gene>
<dbReference type="RefSeq" id="WP_150044619.1">
    <property type="nucleotide sequence ID" value="NZ_OW485601.1"/>
</dbReference>
<evidence type="ECO:0000256" key="1">
    <source>
        <dbReference type="SAM" id="MobiDB-lite"/>
    </source>
</evidence>
<dbReference type="Proteomes" id="UP000325255">
    <property type="component" value="Unassembled WGS sequence"/>
</dbReference>
<reference evidence="2 3" key="1">
    <citation type="submission" date="2019-09" db="EMBL/GenBank/DDBJ databases">
        <title>Genome sequence of Rhodovastum atsumiense, a diverse member of the Acetobacteraceae family of non-sulfur purple photosynthetic bacteria.</title>
        <authorList>
            <person name="Meyer T."/>
            <person name="Kyndt J."/>
        </authorList>
    </citation>
    <scope>NUCLEOTIDE SEQUENCE [LARGE SCALE GENOMIC DNA]</scope>
    <source>
        <strain evidence="2 3">DSM 21279</strain>
    </source>
</reference>
<proteinExistence type="predicted"/>
<accession>A0A5M6IKX7</accession>
<feature type="region of interest" description="Disordered" evidence="1">
    <location>
        <begin position="42"/>
        <end position="67"/>
    </location>
</feature>
<dbReference type="EMBL" id="VWPK01000064">
    <property type="protein sequence ID" value="KAA5608921.1"/>
    <property type="molecule type" value="Genomic_DNA"/>
</dbReference>
<sequence>MSDRTEPVKAGPALPEDVAEVEGIFPNDAALQEAVTQLAQAGFDRAELSLPETGGAPPQHGDRGPVTDTDLRQARTLGTGLAASVAGMAAAGVVVATGGAAALAAGAAAAAGVGAAAVSETAGQAAGSATHAANERAASRGRLVLAVRAVEPARQARARQVMETAGATRVETLRHSGGPISAVP</sequence>
<dbReference type="AlphaFoldDB" id="A0A5M6IKX7"/>
<evidence type="ECO:0000313" key="3">
    <source>
        <dbReference type="Proteomes" id="UP000325255"/>
    </source>
</evidence>
<organism evidence="2 3">
    <name type="scientific">Rhodovastum atsumiense</name>
    <dbReference type="NCBI Taxonomy" id="504468"/>
    <lineage>
        <taxon>Bacteria</taxon>
        <taxon>Pseudomonadati</taxon>
        <taxon>Pseudomonadota</taxon>
        <taxon>Alphaproteobacteria</taxon>
        <taxon>Acetobacterales</taxon>
        <taxon>Acetobacteraceae</taxon>
        <taxon>Rhodovastum</taxon>
    </lineage>
</organism>
<evidence type="ECO:0000313" key="2">
    <source>
        <dbReference type="EMBL" id="KAA5608921.1"/>
    </source>
</evidence>
<keyword evidence="3" id="KW-1185">Reference proteome</keyword>